<dbReference type="SUPFAM" id="SSF53850">
    <property type="entry name" value="Periplasmic binding protein-like II"/>
    <property type="match status" value="1"/>
</dbReference>
<sequence>MKLLMIKKIFLIGNVMFMACLSIHAQAQTFPNKPVKLVVGFPPGGMADIVARELGERLSMVWKQSVIVENRPGASGTIAADAVAKANPDGYSLLVILTNHVVVAAIRPKLPYDSFKDFAPVSLVGDSPLVLMANPKLPVNSLAQLVSLAKSKPGMVTYSTPGDGSIHHLSQELMDSTLGIKMVHVPYIGGAPAMLDAMTGVVDLNIGSPSQAIQQIKAGKLKALSYSGLKRSPLLPEVPTVAETLIPGFHAALWAGVLAPAKTPKELVSKLQSDIKLAMSGPEIKEKMDKLGIEIITSSPEEFDQYLKSEFNKWSGVARQANIKSE</sequence>
<evidence type="ECO:0000313" key="4">
    <source>
        <dbReference type="Proteomes" id="UP000192708"/>
    </source>
</evidence>
<feature type="chain" id="PRO_5012167404" evidence="2">
    <location>
        <begin position="28"/>
        <end position="326"/>
    </location>
</feature>
<dbReference type="PIRSF" id="PIRSF017082">
    <property type="entry name" value="YflP"/>
    <property type="match status" value="1"/>
</dbReference>
<dbReference type="InterPro" id="IPR005064">
    <property type="entry name" value="BUG"/>
</dbReference>
<comment type="similarity">
    <text evidence="1">Belongs to the UPF0065 (bug) family.</text>
</comment>
<dbReference type="PANTHER" id="PTHR42928">
    <property type="entry name" value="TRICARBOXYLATE-BINDING PROTEIN"/>
    <property type="match status" value="1"/>
</dbReference>
<dbReference type="Proteomes" id="UP000192708">
    <property type="component" value="Unassembled WGS sequence"/>
</dbReference>
<accession>A0A1W1Z5J1</accession>
<dbReference type="InterPro" id="IPR042100">
    <property type="entry name" value="Bug_dom1"/>
</dbReference>
<gene>
    <name evidence="3" type="ORF">SAMN06296008_104130</name>
</gene>
<evidence type="ECO:0000256" key="2">
    <source>
        <dbReference type="SAM" id="SignalP"/>
    </source>
</evidence>
<dbReference type="STRING" id="1938817.SAMN06296008_104130"/>
<organism evidence="3 4">
    <name type="scientific">Polynucleobacter kasalickyi</name>
    <dbReference type="NCBI Taxonomy" id="1938817"/>
    <lineage>
        <taxon>Bacteria</taxon>
        <taxon>Pseudomonadati</taxon>
        <taxon>Pseudomonadota</taxon>
        <taxon>Betaproteobacteria</taxon>
        <taxon>Burkholderiales</taxon>
        <taxon>Burkholderiaceae</taxon>
        <taxon>Polynucleobacter</taxon>
    </lineage>
</organism>
<keyword evidence="4" id="KW-1185">Reference proteome</keyword>
<dbReference type="RefSeq" id="WP_084283095.1">
    <property type="nucleotide sequence ID" value="NZ_FWXJ01000004.1"/>
</dbReference>
<dbReference type="EMBL" id="FWXJ01000004">
    <property type="protein sequence ID" value="SMC43730.1"/>
    <property type="molecule type" value="Genomic_DNA"/>
</dbReference>
<name>A0A1W1Z5J1_9BURK</name>
<feature type="signal peptide" evidence="2">
    <location>
        <begin position="1"/>
        <end position="27"/>
    </location>
</feature>
<dbReference type="AlphaFoldDB" id="A0A1W1Z5J1"/>
<reference evidence="3 4" key="1">
    <citation type="submission" date="2017-04" db="EMBL/GenBank/DDBJ databases">
        <authorList>
            <person name="Afonso C.L."/>
            <person name="Miller P.J."/>
            <person name="Scott M.A."/>
            <person name="Spackman E."/>
            <person name="Goraichik I."/>
            <person name="Dimitrov K.M."/>
            <person name="Suarez D.L."/>
            <person name="Swayne D.E."/>
        </authorList>
    </citation>
    <scope>NUCLEOTIDE SEQUENCE [LARGE SCALE GENOMIC DNA]</scope>
    <source>
        <strain evidence="3 4">VK13</strain>
    </source>
</reference>
<evidence type="ECO:0000313" key="3">
    <source>
        <dbReference type="EMBL" id="SMC43730.1"/>
    </source>
</evidence>
<keyword evidence="3" id="KW-0675">Receptor</keyword>
<dbReference type="Pfam" id="PF03401">
    <property type="entry name" value="TctC"/>
    <property type="match status" value="1"/>
</dbReference>
<evidence type="ECO:0000256" key="1">
    <source>
        <dbReference type="ARBA" id="ARBA00006987"/>
    </source>
</evidence>
<dbReference type="PROSITE" id="PS51257">
    <property type="entry name" value="PROKAR_LIPOPROTEIN"/>
    <property type="match status" value="1"/>
</dbReference>
<protein>
    <submittedName>
        <fullName evidence="3">Tripartite-type tricarboxylate transporter, receptor component TctC</fullName>
    </submittedName>
</protein>
<proteinExistence type="inferred from homology"/>
<dbReference type="PANTHER" id="PTHR42928:SF5">
    <property type="entry name" value="BLR1237 PROTEIN"/>
    <property type="match status" value="1"/>
</dbReference>
<dbReference type="CDD" id="cd13578">
    <property type="entry name" value="PBP2_Bug27"/>
    <property type="match status" value="1"/>
</dbReference>
<dbReference type="Gene3D" id="3.40.190.150">
    <property type="entry name" value="Bordetella uptake gene, domain 1"/>
    <property type="match status" value="1"/>
</dbReference>
<dbReference type="Gene3D" id="3.40.190.10">
    <property type="entry name" value="Periplasmic binding protein-like II"/>
    <property type="match status" value="1"/>
</dbReference>
<keyword evidence="2" id="KW-0732">Signal</keyword>
<dbReference type="OrthoDB" id="8678477at2"/>